<comment type="caution">
    <text evidence="2">The sequence shown here is derived from an EMBL/GenBank/DDBJ whole genome shotgun (WGS) entry which is preliminary data.</text>
</comment>
<reference evidence="2 3" key="1">
    <citation type="submission" date="2018-07" db="EMBL/GenBank/DDBJ databases">
        <title>Chryseobacterium lacus sp. nov., isolated from lake water.</title>
        <authorList>
            <person name="Li C.-M."/>
        </authorList>
    </citation>
    <scope>NUCLEOTIDE SEQUENCE [LARGE SCALE GENOMIC DNA]</scope>
    <source>
        <strain evidence="2 3">YLOS41</strain>
    </source>
</reference>
<keyword evidence="3" id="KW-1185">Reference proteome</keyword>
<evidence type="ECO:0000313" key="3">
    <source>
        <dbReference type="Proteomes" id="UP000252172"/>
    </source>
</evidence>
<organism evidence="2 3">
    <name type="scientific">Chryseobacterium lacus</name>
    <dbReference type="NCBI Taxonomy" id="2058346"/>
    <lineage>
        <taxon>Bacteria</taxon>
        <taxon>Pseudomonadati</taxon>
        <taxon>Bacteroidota</taxon>
        <taxon>Flavobacteriia</taxon>
        <taxon>Flavobacteriales</taxon>
        <taxon>Weeksellaceae</taxon>
        <taxon>Chryseobacterium group</taxon>
        <taxon>Chryseobacterium</taxon>
    </lineage>
</organism>
<feature type="transmembrane region" description="Helical" evidence="1">
    <location>
        <begin position="12"/>
        <end position="34"/>
    </location>
</feature>
<proteinExistence type="predicted"/>
<protein>
    <recommendedName>
        <fullName evidence="4">Cardiolipin synthase N-terminal domain-containing protein</fullName>
    </recommendedName>
</protein>
<keyword evidence="1" id="KW-0472">Membrane</keyword>
<feature type="transmembrane region" description="Helical" evidence="1">
    <location>
        <begin position="46"/>
        <end position="67"/>
    </location>
</feature>
<dbReference type="Proteomes" id="UP000252172">
    <property type="component" value="Unassembled WGS sequence"/>
</dbReference>
<keyword evidence="1" id="KW-0812">Transmembrane</keyword>
<evidence type="ECO:0008006" key="4">
    <source>
        <dbReference type="Google" id="ProtNLM"/>
    </source>
</evidence>
<keyword evidence="1" id="KW-1133">Transmembrane helix</keyword>
<name>A0A368MXP3_9FLAO</name>
<sequence length="78" mass="9191">MVIKLQFKTITMIISPFLMLFGTIIYFLLLILAFMQMMRNEKGINLVVWLLMLIFLPFAGAALYLIYDKWNRSIAKLK</sequence>
<evidence type="ECO:0000256" key="1">
    <source>
        <dbReference type="SAM" id="Phobius"/>
    </source>
</evidence>
<dbReference type="AlphaFoldDB" id="A0A368MXP3"/>
<accession>A0A368MXP3</accession>
<dbReference type="EMBL" id="QPIE01000004">
    <property type="protein sequence ID" value="RCU42992.1"/>
    <property type="molecule type" value="Genomic_DNA"/>
</dbReference>
<evidence type="ECO:0000313" key="2">
    <source>
        <dbReference type="EMBL" id="RCU42992.1"/>
    </source>
</evidence>
<gene>
    <name evidence="2" type="ORF">DQ356_06010</name>
</gene>